<dbReference type="Pfam" id="PF10456">
    <property type="entry name" value="BAR_3_WASP_bdg"/>
    <property type="match status" value="1"/>
</dbReference>
<dbReference type="Pfam" id="PF00787">
    <property type="entry name" value="PX"/>
    <property type="match status" value="1"/>
</dbReference>
<dbReference type="InterPro" id="IPR036871">
    <property type="entry name" value="PX_dom_sf"/>
</dbReference>
<dbReference type="PANTHER" id="PTHR45827:SF1">
    <property type="entry name" value="SORTING NEXIN"/>
    <property type="match status" value="1"/>
</dbReference>
<dbReference type="SUPFAM" id="SSF64268">
    <property type="entry name" value="PX domain"/>
    <property type="match status" value="1"/>
</dbReference>
<keyword evidence="5" id="KW-0968">Cytoplasmic vesicle</keyword>
<dbReference type="PROSITE" id="PS50195">
    <property type="entry name" value="PX"/>
    <property type="match status" value="1"/>
</dbReference>
<dbReference type="CDD" id="cd06862">
    <property type="entry name" value="PX_SNX9_18_like"/>
    <property type="match status" value="1"/>
</dbReference>
<comment type="subcellular location">
    <subcellularLocation>
        <location evidence="1">Cytoplasmic vesicle membrane</location>
    </subcellularLocation>
</comment>
<dbReference type="GO" id="GO:0005886">
    <property type="term" value="C:plasma membrane"/>
    <property type="evidence" value="ECO:0007669"/>
    <property type="project" value="TreeGrafter"/>
</dbReference>
<dbReference type="InterPro" id="IPR019497">
    <property type="entry name" value="Sorting_nexin_WASP-bd-dom"/>
</dbReference>
<feature type="compositionally biased region" description="Low complexity" evidence="6">
    <location>
        <begin position="1"/>
        <end position="12"/>
    </location>
</feature>
<dbReference type="InterPro" id="IPR001683">
    <property type="entry name" value="PX_dom"/>
</dbReference>
<evidence type="ECO:0000256" key="1">
    <source>
        <dbReference type="ARBA" id="ARBA00004156"/>
    </source>
</evidence>
<evidence type="ECO:0000256" key="2">
    <source>
        <dbReference type="ARBA" id="ARBA00010883"/>
    </source>
</evidence>
<dbReference type="CDD" id="cd07626">
    <property type="entry name" value="BAR_SNX9_like"/>
    <property type="match status" value="1"/>
</dbReference>
<reference evidence="9" key="1">
    <citation type="submission" date="2022-11" db="UniProtKB">
        <authorList>
            <consortium name="WormBaseParasite"/>
        </authorList>
    </citation>
    <scope>IDENTIFICATION</scope>
</reference>
<keyword evidence="3" id="KW-0728">SH3 domain</keyword>
<sequence>EHASGGASMSGHSRGGTDAASKGTVRMKNINRFSNFVKSGMEGYILKPVKLSTQPAERHEIILSNEGPQWAPITQLYNCSVDKPKKESKMKGLKSYIAYSLTSSLSGIQVSRRYKHFDWLHERLTEKYILTPIPPLPEKQVSGRYEEDLIEHRKQILQLWVNKLCRHPVLSQSDVWIHFLTCTDEKQWKIGKRKSEKDEYTGGNFFQSITIPGQPLDTAEVERHVETFSRMTRSLDDSVRGLFDRANETHKRHIGPYKASFQKMASAFEALGHSFELDQSPHNQSITQAIKQTSTVYRTIGDMHEQQPKKDLEPLLDALYAYKGMLSTVPDIVHVHKSALSKLKENEKLSAEGKIPQAEAEAVRMRVDTTSYAMLAEINHFSKERVADFKVTMVDYLRQQVHFYEQIAAQLQGALIQFENV</sequence>
<accession>A0A914UNS1</accession>
<organism evidence="8 9">
    <name type="scientific">Plectus sambesii</name>
    <dbReference type="NCBI Taxonomy" id="2011161"/>
    <lineage>
        <taxon>Eukaryota</taxon>
        <taxon>Metazoa</taxon>
        <taxon>Ecdysozoa</taxon>
        <taxon>Nematoda</taxon>
        <taxon>Chromadorea</taxon>
        <taxon>Plectida</taxon>
        <taxon>Plectina</taxon>
        <taxon>Plectoidea</taxon>
        <taxon>Plectidae</taxon>
        <taxon>Plectus</taxon>
    </lineage>
</organism>
<evidence type="ECO:0000256" key="6">
    <source>
        <dbReference type="SAM" id="MobiDB-lite"/>
    </source>
</evidence>
<feature type="region of interest" description="Disordered" evidence="6">
    <location>
        <begin position="1"/>
        <end position="24"/>
    </location>
</feature>
<dbReference type="PANTHER" id="PTHR45827">
    <property type="entry name" value="SORTING NEXIN"/>
    <property type="match status" value="1"/>
</dbReference>
<dbReference type="WBParaSite" id="PSAMB.scaffold11429size3355.g34122.t1">
    <property type="protein sequence ID" value="PSAMB.scaffold11429size3355.g34122.t1"/>
    <property type="gene ID" value="PSAMB.scaffold11429size3355.g34122"/>
</dbReference>
<name>A0A914UNS1_9BILA</name>
<evidence type="ECO:0000256" key="5">
    <source>
        <dbReference type="ARBA" id="ARBA00023329"/>
    </source>
</evidence>
<dbReference type="SMART" id="SM00312">
    <property type="entry name" value="PX"/>
    <property type="match status" value="1"/>
</dbReference>
<dbReference type="GO" id="GO:0006897">
    <property type="term" value="P:endocytosis"/>
    <property type="evidence" value="ECO:0007669"/>
    <property type="project" value="TreeGrafter"/>
</dbReference>
<dbReference type="GO" id="GO:0030659">
    <property type="term" value="C:cytoplasmic vesicle membrane"/>
    <property type="evidence" value="ECO:0007669"/>
    <property type="project" value="UniProtKB-SubCell"/>
</dbReference>
<dbReference type="Gene3D" id="1.20.1270.60">
    <property type="entry name" value="Arfaptin homology (AH) domain/BAR domain"/>
    <property type="match status" value="1"/>
</dbReference>
<keyword evidence="8" id="KW-1185">Reference proteome</keyword>
<keyword evidence="4" id="KW-0472">Membrane</keyword>
<dbReference type="Proteomes" id="UP000887566">
    <property type="component" value="Unplaced"/>
</dbReference>
<protein>
    <submittedName>
        <fullName evidence="9">PX domain-containing protein</fullName>
    </submittedName>
</protein>
<comment type="similarity">
    <text evidence="2">Belongs to the sorting nexin family.</text>
</comment>
<dbReference type="GO" id="GO:0035091">
    <property type="term" value="F:phosphatidylinositol binding"/>
    <property type="evidence" value="ECO:0007669"/>
    <property type="project" value="InterPro"/>
</dbReference>
<feature type="domain" description="PX" evidence="7">
    <location>
        <begin position="77"/>
        <end position="187"/>
    </location>
</feature>
<dbReference type="AlphaFoldDB" id="A0A914UNS1"/>
<dbReference type="InterPro" id="IPR027267">
    <property type="entry name" value="AH/BAR_dom_sf"/>
</dbReference>
<evidence type="ECO:0000313" key="8">
    <source>
        <dbReference type="Proteomes" id="UP000887566"/>
    </source>
</evidence>
<evidence type="ECO:0000256" key="3">
    <source>
        <dbReference type="ARBA" id="ARBA00022443"/>
    </source>
</evidence>
<dbReference type="GO" id="GO:0016197">
    <property type="term" value="P:endosomal transport"/>
    <property type="evidence" value="ECO:0007669"/>
    <property type="project" value="TreeGrafter"/>
</dbReference>
<evidence type="ECO:0000259" key="7">
    <source>
        <dbReference type="PROSITE" id="PS50195"/>
    </source>
</evidence>
<dbReference type="FunFam" id="3.30.1520.10:FF:000004">
    <property type="entry name" value="Sorting nexin"/>
    <property type="match status" value="1"/>
</dbReference>
<proteinExistence type="inferred from homology"/>
<evidence type="ECO:0000313" key="9">
    <source>
        <dbReference type="WBParaSite" id="PSAMB.scaffold11429size3355.g34122.t1"/>
    </source>
</evidence>
<dbReference type="Gene3D" id="3.30.1520.10">
    <property type="entry name" value="Phox-like domain"/>
    <property type="match status" value="1"/>
</dbReference>
<dbReference type="GO" id="GO:0097320">
    <property type="term" value="P:plasma membrane tubulation"/>
    <property type="evidence" value="ECO:0007669"/>
    <property type="project" value="TreeGrafter"/>
</dbReference>
<evidence type="ECO:0000256" key="4">
    <source>
        <dbReference type="ARBA" id="ARBA00023136"/>
    </source>
</evidence>